<dbReference type="AlphaFoldDB" id="A0A6N7YG64"/>
<evidence type="ECO:0000256" key="2">
    <source>
        <dbReference type="ARBA" id="ARBA00022670"/>
    </source>
</evidence>
<keyword evidence="4" id="KW-0788">Thiol protease</keyword>
<dbReference type="Gene3D" id="3.90.1720.10">
    <property type="entry name" value="endopeptidase domain like (from Nostoc punctiforme)"/>
    <property type="match status" value="1"/>
</dbReference>
<organism evidence="6 7">
    <name type="scientific">Anaerobutyricum soehngenii</name>
    <dbReference type="NCBI Taxonomy" id="105843"/>
    <lineage>
        <taxon>Bacteria</taxon>
        <taxon>Bacillati</taxon>
        <taxon>Bacillota</taxon>
        <taxon>Clostridia</taxon>
        <taxon>Lachnospirales</taxon>
        <taxon>Lachnospiraceae</taxon>
        <taxon>Anaerobutyricum</taxon>
    </lineage>
</organism>
<evidence type="ECO:0000256" key="4">
    <source>
        <dbReference type="ARBA" id="ARBA00022807"/>
    </source>
</evidence>
<comment type="similarity">
    <text evidence="1">Belongs to the peptidase C40 family.</text>
</comment>
<dbReference type="SUPFAM" id="SSF54001">
    <property type="entry name" value="Cysteine proteinases"/>
    <property type="match status" value="1"/>
</dbReference>
<gene>
    <name evidence="6" type="ORF">FYJ25_03270</name>
</gene>
<evidence type="ECO:0000256" key="1">
    <source>
        <dbReference type="ARBA" id="ARBA00007074"/>
    </source>
</evidence>
<feature type="domain" description="NlpC/P60" evidence="5">
    <location>
        <begin position="120"/>
        <end position="235"/>
    </location>
</feature>
<proteinExistence type="inferred from homology"/>
<dbReference type="EMBL" id="VULP01000004">
    <property type="protein sequence ID" value="MSU81400.1"/>
    <property type="molecule type" value="Genomic_DNA"/>
</dbReference>
<evidence type="ECO:0000313" key="7">
    <source>
        <dbReference type="Proteomes" id="UP000433359"/>
    </source>
</evidence>
<dbReference type="PANTHER" id="PTHR47053">
    <property type="entry name" value="MUREIN DD-ENDOPEPTIDASE MEPH-RELATED"/>
    <property type="match status" value="1"/>
</dbReference>
<evidence type="ECO:0000313" key="6">
    <source>
        <dbReference type="EMBL" id="MSU81400.1"/>
    </source>
</evidence>
<evidence type="ECO:0000259" key="5">
    <source>
        <dbReference type="PROSITE" id="PS51935"/>
    </source>
</evidence>
<evidence type="ECO:0000256" key="3">
    <source>
        <dbReference type="ARBA" id="ARBA00022801"/>
    </source>
</evidence>
<accession>A0A6N7YG64</accession>
<keyword evidence="2" id="KW-0645">Protease</keyword>
<reference evidence="6 7" key="1">
    <citation type="submission" date="2019-08" db="EMBL/GenBank/DDBJ databases">
        <title>In-depth cultivation of the pig gut microbiome towards novel bacterial diversity and tailored functional studies.</title>
        <authorList>
            <person name="Wylensek D."/>
            <person name="Hitch T.C.A."/>
            <person name="Clavel T."/>
        </authorList>
    </citation>
    <scope>NUCLEOTIDE SEQUENCE [LARGE SCALE GENOMIC DNA]</scope>
    <source>
        <strain evidence="6 7">BSM-383-APC-4H</strain>
    </source>
</reference>
<dbReference type="InterPro" id="IPR038765">
    <property type="entry name" value="Papain-like_cys_pep_sf"/>
</dbReference>
<dbReference type="Proteomes" id="UP000433359">
    <property type="component" value="Unassembled WGS sequence"/>
</dbReference>
<dbReference type="GO" id="GO:0006508">
    <property type="term" value="P:proteolysis"/>
    <property type="evidence" value="ECO:0007669"/>
    <property type="project" value="UniProtKB-KW"/>
</dbReference>
<dbReference type="SMART" id="SM00287">
    <property type="entry name" value="SH3b"/>
    <property type="match status" value="1"/>
</dbReference>
<dbReference type="InterPro" id="IPR051202">
    <property type="entry name" value="Peptidase_C40"/>
</dbReference>
<dbReference type="Pfam" id="PF08239">
    <property type="entry name" value="SH3_3"/>
    <property type="match status" value="1"/>
</dbReference>
<protein>
    <submittedName>
        <fullName evidence="6">NlpC/P60 family protein</fullName>
    </submittedName>
</protein>
<keyword evidence="3" id="KW-0378">Hydrolase</keyword>
<dbReference type="Pfam" id="PF00877">
    <property type="entry name" value="NLPC_P60"/>
    <property type="match status" value="1"/>
</dbReference>
<comment type="caution">
    <text evidence="6">The sequence shown here is derived from an EMBL/GenBank/DDBJ whole genome shotgun (WGS) entry which is preliminary data.</text>
</comment>
<dbReference type="PROSITE" id="PS51935">
    <property type="entry name" value="NLPC_P60"/>
    <property type="match status" value="1"/>
</dbReference>
<sequence>MRDYKYGGQNMLNKMKRVAAGLLTAVFLLNISAVPGVNNVTQVEAASLVKKGKVNTKKLNIRVKKSMKSKRITVLHKGDRVKLLSNNSKWVAVEVNGMVGYTQGRYISVKNGGTASDTTVTKGESVVNYALKFVGNPYRWGGTSLTRGADCSGFVMSVYRHFGKSLPHSSYAQRRVGRRVGSLSKAKPGDIICYSGHVAIYMGNNKVVHASNPRDGIKITKGAAYRSIVTIRRVF</sequence>
<dbReference type="InterPro" id="IPR003646">
    <property type="entry name" value="SH3-like_bac-type"/>
</dbReference>
<dbReference type="InterPro" id="IPR000064">
    <property type="entry name" value="NLP_P60_dom"/>
</dbReference>
<name>A0A6N7YG64_9FIRM</name>
<dbReference type="Gene3D" id="2.30.30.40">
    <property type="entry name" value="SH3 Domains"/>
    <property type="match status" value="1"/>
</dbReference>
<dbReference type="PANTHER" id="PTHR47053:SF1">
    <property type="entry name" value="MUREIN DD-ENDOPEPTIDASE MEPH-RELATED"/>
    <property type="match status" value="1"/>
</dbReference>
<dbReference type="GO" id="GO:0008234">
    <property type="term" value="F:cysteine-type peptidase activity"/>
    <property type="evidence" value="ECO:0007669"/>
    <property type="project" value="UniProtKB-KW"/>
</dbReference>